<gene>
    <name evidence="1" type="ORF">BD310DRAFT_952153</name>
</gene>
<accession>A0A4Q9PEZ5</accession>
<dbReference type="Proteomes" id="UP000292082">
    <property type="component" value="Unassembled WGS sequence"/>
</dbReference>
<dbReference type="EMBL" id="ML145217">
    <property type="protein sequence ID" value="TBU53338.1"/>
    <property type="molecule type" value="Genomic_DNA"/>
</dbReference>
<dbReference type="AlphaFoldDB" id="A0A4Q9PEZ5"/>
<name>A0A4Q9PEZ5_9APHY</name>
<evidence type="ECO:0000313" key="2">
    <source>
        <dbReference type="Proteomes" id="UP000292082"/>
    </source>
</evidence>
<keyword evidence="2" id="KW-1185">Reference proteome</keyword>
<proteinExistence type="predicted"/>
<organism evidence="1 2">
    <name type="scientific">Dichomitus squalens</name>
    <dbReference type="NCBI Taxonomy" id="114155"/>
    <lineage>
        <taxon>Eukaryota</taxon>
        <taxon>Fungi</taxon>
        <taxon>Dikarya</taxon>
        <taxon>Basidiomycota</taxon>
        <taxon>Agaricomycotina</taxon>
        <taxon>Agaricomycetes</taxon>
        <taxon>Polyporales</taxon>
        <taxon>Polyporaceae</taxon>
        <taxon>Dichomitus</taxon>
    </lineage>
</organism>
<evidence type="ECO:0000313" key="1">
    <source>
        <dbReference type="EMBL" id="TBU53338.1"/>
    </source>
</evidence>
<sequence>MRPELQGTSLDRRRKEYWDRIKRGLPTSSFVPPSAATTILAGRDRFSCVFSRFSELRGLDSTISSLHPAPVSV</sequence>
<protein>
    <submittedName>
        <fullName evidence="1">Uncharacterized protein</fullName>
    </submittedName>
</protein>
<reference evidence="1 2" key="1">
    <citation type="submission" date="2019-01" db="EMBL/GenBank/DDBJ databases">
        <title>Draft genome sequences of three monokaryotic isolates of the white-rot basidiomycete fungus Dichomitus squalens.</title>
        <authorList>
            <consortium name="DOE Joint Genome Institute"/>
            <person name="Lopez S.C."/>
            <person name="Andreopoulos B."/>
            <person name="Pangilinan J."/>
            <person name="Lipzen A."/>
            <person name="Riley R."/>
            <person name="Ahrendt S."/>
            <person name="Ng V."/>
            <person name="Barry K."/>
            <person name="Daum C."/>
            <person name="Grigoriev I.V."/>
            <person name="Hilden K.S."/>
            <person name="Makela M.R."/>
            <person name="de Vries R.P."/>
        </authorList>
    </citation>
    <scope>NUCLEOTIDE SEQUENCE [LARGE SCALE GENOMIC DNA]</scope>
    <source>
        <strain evidence="1 2">CBS 464.89</strain>
    </source>
</reference>